<evidence type="ECO:0000313" key="1">
    <source>
        <dbReference type="EMBL" id="ABC64768.1"/>
    </source>
</evidence>
<dbReference type="STRING" id="314225.ELI_13380"/>
<gene>
    <name evidence="1" type="ordered locus">ELI_13380</name>
</gene>
<dbReference type="OrthoDB" id="7400976at2"/>
<proteinExistence type="predicted"/>
<dbReference type="HOGENOM" id="CLU_663743_0_0_5"/>
<dbReference type="Proteomes" id="UP000008808">
    <property type="component" value="Chromosome"/>
</dbReference>
<dbReference type="EMBL" id="CP000157">
    <property type="protein sequence ID" value="ABC64768.1"/>
    <property type="molecule type" value="Genomic_DNA"/>
</dbReference>
<name>Q2N6C3_ERYLH</name>
<keyword evidence="2" id="KW-1185">Reference proteome</keyword>
<sequence length="409" mass="45043">MTRTKRQSAARFKLPGARRIAIAAALAVAGYFVLADTVANVLIKATPTLASVVAPWNAKVKARALEQEYTLLGSGSNVAVGAAQARLALRGDPTATEALNVLGLQAQLENDIEKTHNIFAYSLRLSRRELPARLWAIEEAVNRGDINAALQNFDTALRTSRTAGDLLFPTLTRALAEPRIRQQVLTLLRRDPIWAPDFIRFASASQLNPTGTLQLIVEGRADDLPVAPEDRRALVDALVFESSFDEAWRYYSSYRNGVRRNASRDQDFSARIANATVFDWILSEFAWSEQEAERSRLAFDIPPTTVELLARQYSVLPAGRYTLRGAGRATATDRLETPYWSLTCRDGRELAQINLPFGTEDPQSFASDLVVPEDCPIQALELHSRAVEDIGGVSGIVEQIAIEPQGGRQ</sequence>
<dbReference type="RefSeq" id="WP_011415590.1">
    <property type="nucleotide sequence ID" value="NC_007722.1"/>
</dbReference>
<organism evidence="1 2">
    <name type="scientific">Erythrobacter litoralis (strain HTCC2594)</name>
    <dbReference type="NCBI Taxonomy" id="314225"/>
    <lineage>
        <taxon>Bacteria</taxon>
        <taxon>Pseudomonadati</taxon>
        <taxon>Pseudomonadota</taxon>
        <taxon>Alphaproteobacteria</taxon>
        <taxon>Sphingomonadales</taxon>
        <taxon>Erythrobacteraceae</taxon>
        <taxon>Erythrobacter/Porphyrobacter group</taxon>
        <taxon>Erythrobacter</taxon>
    </lineage>
</organism>
<reference evidence="2" key="1">
    <citation type="journal article" date="2009" name="J. Bacteriol.">
        <title>Complete genome sequence of Erythrobacter litoralis HTCC2594.</title>
        <authorList>
            <person name="Oh H.M."/>
            <person name="Giovannoni S.J."/>
            <person name="Ferriera S."/>
            <person name="Johnson J."/>
            <person name="Cho J.C."/>
        </authorList>
    </citation>
    <scope>NUCLEOTIDE SEQUENCE [LARGE SCALE GENOMIC DNA]</scope>
    <source>
        <strain evidence="2">HTCC2594</strain>
    </source>
</reference>
<dbReference type="KEGG" id="eli:ELI_13380"/>
<protein>
    <submittedName>
        <fullName evidence="1">Uncharacterized protein</fullName>
    </submittedName>
</protein>
<accession>Q2N6C3</accession>
<dbReference type="eggNOG" id="COG0457">
    <property type="taxonomic scope" value="Bacteria"/>
</dbReference>
<dbReference type="AlphaFoldDB" id="Q2N6C3"/>
<evidence type="ECO:0000313" key="2">
    <source>
        <dbReference type="Proteomes" id="UP000008808"/>
    </source>
</evidence>